<keyword evidence="1" id="KW-0812">Transmembrane</keyword>
<keyword evidence="1" id="KW-0472">Membrane</keyword>
<protein>
    <submittedName>
        <fullName evidence="3">Uncharacterized protein</fullName>
    </submittedName>
</protein>
<reference evidence="3" key="1">
    <citation type="submission" date="2016-11" db="UniProtKB">
        <authorList>
            <consortium name="WormBaseParasite"/>
        </authorList>
    </citation>
    <scope>IDENTIFICATION</scope>
</reference>
<dbReference type="WBParaSite" id="Hba_11567">
    <property type="protein sequence ID" value="Hba_11567"/>
    <property type="gene ID" value="Hba_11567"/>
</dbReference>
<feature type="transmembrane region" description="Helical" evidence="1">
    <location>
        <begin position="20"/>
        <end position="44"/>
    </location>
</feature>
<dbReference type="AlphaFoldDB" id="A0A1I7X2B1"/>
<keyword evidence="2" id="KW-1185">Reference proteome</keyword>
<name>A0A1I7X2B1_HETBA</name>
<keyword evidence="1" id="KW-1133">Transmembrane helix</keyword>
<dbReference type="Proteomes" id="UP000095283">
    <property type="component" value="Unplaced"/>
</dbReference>
<evidence type="ECO:0000313" key="2">
    <source>
        <dbReference type="Proteomes" id="UP000095283"/>
    </source>
</evidence>
<evidence type="ECO:0000256" key="1">
    <source>
        <dbReference type="SAM" id="Phobius"/>
    </source>
</evidence>
<organism evidence="2 3">
    <name type="scientific">Heterorhabditis bacteriophora</name>
    <name type="common">Entomopathogenic nematode worm</name>
    <dbReference type="NCBI Taxonomy" id="37862"/>
    <lineage>
        <taxon>Eukaryota</taxon>
        <taxon>Metazoa</taxon>
        <taxon>Ecdysozoa</taxon>
        <taxon>Nematoda</taxon>
        <taxon>Chromadorea</taxon>
        <taxon>Rhabditida</taxon>
        <taxon>Rhabditina</taxon>
        <taxon>Rhabditomorpha</taxon>
        <taxon>Strongyloidea</taxon>
        <taxon>Heterorhabditidae</taxon>
        <taxon>Heterorhabditis</taxon>
    </lineage>
</organism>
<evidence type="ECO:0000313" key="3">
    <source>
        <dbReference type="WBParaSite" id="Hba_11567"/>
    </source>
</evidence>
<accession>A0A1I7X2B1</accession>
<proteinExistence type="predicted"/>
<sequence length="56" mass="6588">MYLMSTNEGGGAFRLIRWEYYFRYIVFFSLFNAFAAATTTVSFIKLKVFISPIFCH</sequence>